<feature type="non-terminal residue" evidence="5">
    <location>
        <position position="1"/>
    </location>
</feature>
<dbReference type="InterPro" id="IPR001789">
    <property type="entry name" value="Sig_transdc_resp-reg_receiver"/>
</dbReference>
<dbReference type="AlphaFoldDB" id="A0A2P6NTJ0"/>
<dbReference type="GO" id="GO:0016301">
    <property type="term" value="F:kinase activity"/>
    <property type="evidence" value="ECO:0007669"/>
    <property type="project" value="UniProtKB-KW"/>
</dbReference>
<evidence type="ECO:0000256" key="1">
    <source>
        <dbReference type="ARBA" id="ARBA00022553"/>
    </source>
</evidence>
<reference evidence="5 6" key="1">
    <citation type="journal article" date="2018" name="Genome Biol. Evol.">
        <title>Multiple Roots of Fruiting Body Formation in Amoebozoa.</title>
        <authorList>
            <person name="Hillmann F."/>
            <person name="Forbes G."/>
            <person name="Novohradska S."/>
            <person name="Ferling I."/>
            <person name="Riege K."/>
            <person name="Groth M."/>
            <person name="Westermann M."/>
            <person name="Marz M."/>
            <person name="Spaller T."/>
            <person name="Winckler T."/>
            <person name="Schaap P."/>
            <person name="Glockner G."/>
        </authorList>
    </citation>
    <scope>NUCLEOTIDE SEQUENCE [LARGE SCALE GENOMIC DNA]</scope>
    <source>
        <strain evidence="5 6">Jena</strain>
    </source>
</reference>
<evidence type="ECO:0000313" key="5">
    <source>
        <dbReference type="EMBL" id="PRP87240.1"/>
    </source>
</evidence>
<dbReference type="InterPro" id="IPR011006">
    <property type="entry name" value="CheY-like_superfamily"/>
</dbReference>
<accession>A0A2P6NTJ0</accession>
<dbReference type="STRING" id="1890364.A0A2P6NTJ0"/>
<evidence type="ECO:0000259" key="4">
    <source>
        <dbReference type="PROSITE" id="PS50110"/>
    </source>
</evidence>
<dbReference type="EMBL" id="MDYQ01000022">
    <property type="protein sequence ID" value="PRP87240.1"/>
    <property type="molecule type" value="Genomic_DNA"/>
</dbReference>
<dbReference type="SMART" id="SM00448">
    <property type="entry name" value="REC"/>
    <property type="match status" value="1"/>
</dbReference>
<name>A0A2P6NTJ0_9EUKA</name>
<keyword evidence="1 3" id="KW-0597">Phosphoprotein</keyword>
<comment type="caution">
    <text evidence="5">The sequence shown here is derived from an EMBL/GenBank/DDBJ whole genome shotgun (WGS) entry which is preliminary data.</text>
</comment>
<proteinExistence type="predicted"/>
<keyword evidence="6" id="KW-1185">Reference proteome</keyword>
<evidence type="ECO:0000256" key="2">
    <source>
        <dbReference type="ARBA" id="ARBA00023012"/>
    </source>
</evidence>
<evidence type="ECO:0000313" key="6">
    <source>
        <dbReference type="Proteomes" id="UP000241769"/>
    </source>
</evidence>
<protein>
    <submittedName>
        <fullName evidence="5">Histidine kinase</fullName>
    </submittedName>
</protein>
<dbReference type="InParanoid" id="A0A2P6NTJ0"/>
<dbReference type="Gene3D" id="3.40.50.2300">
    <property type="match status" value="1"/>
</dbReference>
<gene>
    <name evidence="5" type="ORF">PROFUN_01502</name>
</gene>
<dbReference type="SUPFAM" id="SSF52172">
    <property type="entry name" value="CheY-like"/>
    <property type="match status" value="1"/>
</dbReference>
<dbReference type="PANTHER" id="PTHR45339:SF1">
    <property type="entry name" value="HYBRID SIGNAL TRANSDUCTION HISTIDINE KINASE J"/>
    <property type="match status" value="1"/>
</dbReference>
<dbReference type="CDD" id="cd17546">
    <property type="entry name" value="REC_hyHK_CKI1_RcsC-like"/>
    <property type="match status" value="1"/>
</dbReference>
<evidence type="ECO:0000256" key="3">
    <source>
        <dbReference type="PROSITE-ProRule" id="PRU00169"/>
    </source>
</evidence>
<organism evidence="5 6">
    <name type="scientific">Planoprotostelium fungivorum</name>
    <dbReference type="NCBI Taxonomy" id="1890364"/>
    <lineage>
        <taxon>Eukaryota</taxon>
        <taxon>Amoebozoa</taxon>
        <taxon>Evosea</taxon>
        <taxon>Variosea</taxon>
        <taxon>Cavosteliida</taxon>
        <taxon>Cavosteliaceae</taxon>
        <taxon>Planoprotostelium</taxon>
    </lineage>
</organism>
<dbReference type="Pfam" id="PF00072">
    <property type="entry name" value="Response_reg"/>
    <property type="match status" value="1"/>
</dbReference>
<keyword evidence="5" id="KW-0808">Transferase</keyword>
<dbReference type="OrthoDB" id="20265at2759"/>
<keyword evidence="5" id="KW-0418">Kinase</keyword>
<feature type="domain" description="Response regulatory" evidence="4">
    <location>
        <begin position="120"/>
        <end position="238"/>
    </location>
</feature>
<keyword evidence="2" id="KW-0902">Two-component regulatory system</keyword>
<feature type="modified residue" description="4-aspartylphosphate" evidence="3">
    <location>
        <position position="169"/>
    </location>
</feature>
<sequence length="408" mass="45998">VSIDCNASDVRMDDETLEILLALLSRVAQVSPANSMEDVQSLMKNHLASILVVDITLVSLRPLILKRSEIELPLHQVTPLKTPLKQSNIISSISAAFERMKKPEIPTESLSPNAGADEEGARGGYDNGLNRKMVCKMLEPLGFQLDCVVDGKLAVEASYHNRYDAILMDVQMPVMDRLQATEIIQQKEALQMRRTPIIGLSASVSEHDQRVCYDAGMDDFVPKLSEWEIHKITNIWDVIYWNNTAFFIPSKEPKLPLNSSQLADKYRASYHTVNRELHHILPIIYCHLNFIRWPTSPLQRSWCGTIGQASLYHGDKHAHFYNAQVMVTYDCDIINIKFVIGHNNDSGVSQISGTDDDHCNSKNERADDCVGKNLQTDPKWPIGAKLLLLKSQTLGSFHSAWWKVILTH</sequence>
<dbReference type="PANTHER" id="PTHR45339">
    <property type="entry name" value="HYBRID SIGNAL TRANSDUCTION HISTIDINE KINASE J"/>
    <property type="match status" value="1"/>
</dbReference>
<dbReference type="GO" id="GO:0000160">
    <property type="term" value="P:phosphorelay signal transduction system"/>
    <property type="evidence" value="ECO:0007669"/>
    <property type="project" value="UniProtKB-KW"/>
</dbReference>
<dbReference type="Proteomes" id="UP000241769">
    <property type="component" value="Unassembled WGS sequence"/>
</dbReference>
<dbReference type="PROSITE" id="PS50110">
    <property type="entry name" value="RESPONSE_REGULATORY"/>
    <property type="match status" value="1"/>
</dbReference>